<evidence type="ECO:0000313" key="1">
    <source>
        <dbReference type="EMBL" id="WEG08894.1"/>
    </source>
</evidence>
<sequence length="122" mass="13139">MSTWNPTTLTQLAAADEVQVAAAYAEGYGSPVTIWDVCVDGELYIRAYTGDKSRWYRAARELGAGRLTAGDLSVDVTFDPDVDPRLDADIDAAYHAKYDPSPSVPAMVGDAAHAHQLRVVPV</sequence>
<proteinExistence type="predicted"/>
<name>A0ABY8BXJ2_9MICO</name>
<dbReference type="RefSeq" id="WP_275278221.1">
    <property type="nucleotide sequence ID" value="NZ_CP119108.1"/>
</dbReference>
<dbReference type="InterPro" id="IPR016888">
    <property type="entry name" value="UCP028498"/>
</dbReference>
<dbReference type="EMBL" id="CP119108">
    <property type="protein sequence ID" value="WEG08894.1"/>
    <property type="molecule type" value="Genomic_DNA"/>
</dbReference>
<dbReference type="Pfam" id="PF10012">
    <property type="entry name" value="DUF2255"/>
    <property type="match status" value="1"/>
</dbReference>
<dbReference type="Proteomes" id="UP001214553">
    <property type="component" value="Chromosome"/>
</dbReference>
<organism evidence="1 2">
    <name type="scientific">Microbacterium horticulturae</name>
    <dbReference type="NCBI Taxonomy" id="3028316"/>
    <lineage>
        <taxon>Bacteria</taxon>
        <taxon>Bacillati</taxon>
        <taxon>Actinomycetota</taxon>
        <taxon>Actinomycetes</taxon>
        <taxon>Micrococcales</taxon>
        <taxon>Microbacteriaceae</taxon>
        <taxon>Microbacterium</taxon>
    </lineage>
</organism>
<accession>A0ABY8BXJ2</accession>
<keyword evidence="2" id="KW-1185">Reference proteome</keyword>
<gene>
    <name evidence="1" type="ORF">PU630_16885</name>
</gene>
<evidence type="ECO:0000313" key="2">
    <source>
        <dbReference type="Proteomes" id="UP001214553"/>
    </source>
</evidence>
<protein>
    <submittedName>
        <fullName evidence="1">DUF2255 family protein</fullName>
    </submittedName>
</protein>
<reference evidence="1 2" key="1">
    <citation type="submission" date="2023-03" db="EMBL/GenBank/DDBJ databases">
        <title>Genome sequence of Microbacterium sp. KACC 23027.</title>
        <authorList>
            <person name="Kim S."/>
            <person name="Heo J."/>
            <person name="Kwon S.-W."/>
        </authorList>
    </citation>
    <scope>NUCLEOTIDE SEQUENCE [LARGE SCALE GENOMIC DNA]</scope>
    <source>
        <strain evidence="1 2">KACC 23027</strain>
    </source>
</reference>